<dbReference type="Proteomes" id="UP000479190">
    <property type="component" value="Unassembled WGS sequence"/>
</dbReference>
<gene>
    <name evidence="2" type="ORF">TBRA_LOCUS11573</name>
</gene>
<reference evidence="2 3" key="1">
    <citation type="submission" date="2020-02" db="EMBL/GenBank/DDBJ databases">
        <authorList>
            <person name="Ferguson B K."/>
        </authorList>
    </citation>
    <scope>NUCLEOTIDE SEQUENCE [LARGE SCALE GENOMIC DNA]</scope>
</reference>
<proteinExistence type="predicted"/>
<feature type="chain" id="PRO_5026077064" evidence="1">
    <location>
        <begin position="17"/>
        <end position="100"/>
    </location>
</feature>
<evidence type="ECO:0000256" key="1">
    <source>
        <dbReference type="SAM" id="SignalP"/>
    </source>
</evidence>
<organism evidence="2 3">
    <name type="scientific">Trichogramma brassicae</name>
    <dbReference type="NCBI Taxonomy" id="86971"/>
    <lineage>
        <taxon>Eukaryota</taxon>
        <taxon>Metazoa</taxon>
        <taxon>Ecdysozoa</taxon>
        <taxon>Arthropoda</taxon>
        <taxon>Hexapoda</taxon>
        <taxon>Insecta</taxon>
        <taxon>Pterygota</taxon>
        <taxon>Neoptera</taxon>
        <taxon>Endopterygota</taxon>
        <taxon>Hymenoptera</taxon>
        <taxon>Apocrita</taxon>
        <taxon>Proctotrupomorpha</taxon>
        <taxon>Chalcidoidea</taxon>
        <taxon>Trichogrammatidae</taxon>
        <taxon>Trichogramma</taxon>
    </lineage>
</organism>
<dbReference type="EMBL" id="CADCXV010000983">
    <property type="protein sequence ID" value="CAB0039835.1"/>
    <property type="molecule type" value="Genomic_DNA"/>
</dbReference>
<evidence type="ECO:0000313" key="2">
    <source>
        <dbReference type="EMBL" id="CAB0039835.1"/>
    </source>
</evidence>
<keyword evidence="3" id="KW-1185">Reference proteome</keyword>
<dbReference type="AlphaFoldDB" id="A0A6H5IQT7"/>
<accession>A0A6H5IQT7</accession>
<evidence type="ECO:0000313" key="3">
    <source>
        <dbReference type="Proteomes" id="UP000479190"/>
    </source>
</evidence>
<sequence>MIRIIASLAILGICSAVPSYYVQENAFQLQHPAVLANAAMEAALPDYLRNDFYKNPHIAASLAEPSWFGYKEGLVTNRESDKIPREKIHHILHNAGFVRR</sequence>
<protein>
    <submittedName>
        <fullName evidence="2">Uncharacterized protein</fullName>
    </submittedName>
</protein>
<name>A0A6H5IQT7_9HYME</name>
<keyword evidence="1" id="KW-0732">Signal</keyword>
<feature type="signal peptide" evidence="1">
    <location>
        <begin position="1"/>
        <end position="16"/>
    </location>
</feature>
<dbReference type="OrthoDB" id="7674957at2759"/>